<proteinExistence type="predicted"/>
<dbReference type="AlphaFoldDB" id="A0A5C5XKT1"/>
<evidence type="ECO:0000313" key="1">
    <source>
        <dbReference type="EMBL" id="TWT63149.1"/>
    </source>
</evidence>
<dbReference type="Proteomes" id="UP000316095">
    <property type="component" value="Unassembled WGS sequence"/>
</dbReference>
<protein>
    <recommendedName>
        <fullName evidence="3">PilZ domain-containing protein</fullName>
    </recommendedName>
</protein>
<evidence type="ECO:0008006" key="3">
    <source>
        <dbReference type="Google" id="ProtNLM"/>
    </source>
</evidence>
<dbReference type="EMBL" id="SJPG01000001">
    <property type="protein sequence ID" value="TWT63149.1"/>
    <property type="molecule type" value="Genomic_DNA"/>
</dbReference>
<comment type="caution">
    <text evidence="1">The sequence shown here is derived from an EMBL/GenBank/DDBJ whole genome shotgun (WGS) entry which is preliminary data.</text>
</comment>
<evidence type="ECO:0000313" key="2">
    <source>
        <dbReference type="Proteomes" id="UP000316095"/>
    </source>
</evidence>
<gene>
    <name evidence="1" type="ORF">Pan54_39010</name>
</gene>
<accession>A0A5C5XKT1</accession>
<dbReference type="RefSeq" id="WP_146504927.1">
    <property type="nucleotide sequence ID" value="NZ_SJPG01000001.1"/>
</dbReference>
<keyword evidence="2" id="KW-1185">Reference proteome</keyword>
<organism evidence="1 2">
    <name type="scientific">Rubinisphaera italica</name>
    <dbReference type="NCBI Taxonomy" id="2527969"/>
    <lineage>
        <taxon>Bacteria</taxon>
        <taxon>Pseudomonadati</taxon>
        <taxon>Planctomycetota</taxon>
        <taxon>Planctomycetia</taxon>
        <taxon>Planctomycetales</taxon>
        <taxon>Planctomycetaceae</taxon>
        <taxon>Rubinisphaera</taxon>
    </lineage>
</organism>
<sequence>MSADPWSRPSMQDLKEILESIGKPGTENSRTVERLELSVPAEIVTSRGNTVSAVTREISRFGLGMLHRGAIQPGEVTVKMASESRQFDYRVQIKWCIPCEKGMFLSGGEFLPKETPEA</sequence>
<dbReference type="OrthoDB" id="213808at2"/>
<reference evidence="1 2" key="1">
    <citation type="submission" date="2019-02" db="EMBL/GenBank/DDBJ databases">
        <title>Deep-cultivation of Planctomycetes and their phenomic and genomic characterization uncovers novel biology.</title>
        <authorList>
            <person name="Wiegand S."/>
            <person name="Jogler M."/>
            <person name="Boedeker C."/>
            <person name="Pinto D."/>
            <person name="Vollmers J."/>
            <person name="Rivas-Marin E."/>
            <person name="Kohn T."/>
            <person name="Peeters S.H."/>
            <person name="Heuer A."/>
            <person name="Rast P."/>
            <person name="Oberbeckmann S."/>
            <person name="Bunk B."/>
            <person name="Jeske O."/>
            <person name="Meyerdierks A."/>
            <person name="Storesund J.E."/>
            <person name="Kallscheuer N."/>
            <person name="Luecker S."/>
            <person name="Lage O.M."/>
            <person name="Pohl T."/>
            <person name="Merkel B.J."/>
            <person name="Hornburger P."/>
            <person name="Mueller R.-W."/>
            <person name="Bruemmer F."/>
            <person name="Labrenz M."/>
            <person name="Spormann A.M."/>
            <person name="Op Den Camp H."/>
            <person name="Overmann J."/>
            <person name="Amann R."/>
            <person name="Jetten M.S.M."/>
            <person name="Mascher T."/>
            <person name="Medema M.H."/>
            <person name="Devos D.P."/>
            <person name="Kaster A.-K."/>
            <person name="Ovreas L."/>
            <person name="Rohde M."/>
            <person name="Galperin M.Y."/>
            <person name="Jogler C."/>
        </authorList>
    </citation>
    <scope>NUCLEOTIDE SEQUENCE [LARGE SCALE GENOMIC DNA]</scope>
    <source>
        <strain evidence="1 2">Pan54</strain>
    </source>
</reference>
<name>A0A5C5XKT1_9PLAN</name>